<dbReference type="GO" id="GO:0017110">
    <property type="term" value="F:nucleoside diphosphate phosphatase activity"/>
    <property type="evidence" value="ECO:0007669"/>
    <property type="project" value="TreeGrafter"/>
</dbReference>
<proteinExistence type="inferred from homology"/>
<feature type="transmembrane region" description="Helical" evidence="6">
    <location>
        <begin position="337"/>
        <end position="357"/>
    </location>
</feature>
<dbReference type="PROSITE" id="PS01238">
    <property type="entry name" value="GDA1_CD39_NTPASE"/>
    <property type="match status" value="1"/>
</dbReference>
<evidence type="ECO:0000313" key="7">
    <source>
        <dbReference type="EMBL" id="KAI5081917.1"/>
    </source>
</evidence>
<dbReference type="EMBL" id="JABFUD020000003">
    <property type="protein sequence ID" value="KAI5081917.1"/>
    <property type="molecule type" value="Genomic_DNA"/>
</dbReference>
<keyword evidence="6" id="KW-1133">Transmembrane helix</keyword>
<keyword evidence="4" id="KW-0547">Nucleotide-binding</keyword>
<dbReference type="Proteomes" id="UP000886520">
    <property type="component" value="Chromosome 2"/>
</dbReference>
<keyword evidence="8" id="KW-1185">Reference proteome</keyword>
<organism evidence="7 8">
    <name type="scientific">Adiantum capillus-veneris</name>
    <name type="common">Maidenhair fern</name>
    <dbReference type="NCBI Taxonomy" id="13818"/>
    <lineage>
        <taxon>Eukaryota</taxon>
        <taxon>Viridiplantae</taxon>
        <taxon>Streptophyta</taxon>
        <taxon>Embryophyta</taxon>
        <taxon>Tracheophyta</taxon>
        <taxon>Polypodiopsida</taxon>
        <taxon>Polypodiidae</taxon>
        <taxon>Polypodiales</taxon>
        <taxon>Pteridineae</taxon>
        <taxon>Pteridaceae</taxon>
        <taxon>Vittarioideae</taxon>
        <taxon>Adiantum</taxon>
    </lineage>
</organism>
<evidence type="ECO:0000256" key="5">
    <source>
        <dbReference type="RuleBase" id="RU003833"/>
    </source>
</evidence>
<dbReference type="PANTHER" id="PTHR11782">
    <property type="entry name" value="ADENOSINE/GUANOSINE DIPHOSPHATASE"/>
    <property type="match status" value="1"/>
</dbReference>
<dbReference type="GO" id="GO:0005524">
    <property type="term" value="F:ATP binding"/>
    <property type="evidence" value="ECO:0007669"/>
    <property type="project" value="UniProtKB-KW"/>
</dbReference>
<comment type="caution">
    <text evidence="7">The sequence shown here is derived from an EMBL/GenBank/DDBJ whole genome shotgun (WGS) entry which is preliminary data.</text>
</comment>
<dbReference type="AlphaFoldDB" id="A0A9D4V996"/>
<evidence type="ECO:0000256" key="4">
    <source>
        <dbReference type="PIRSR" id="PIRSR600407-2"/>
    </source>
</evidence>
<feature type="binding site" evidence="4">
    <location>
        <begin position="75"/>
        <end position="79"/>
    </location>
    <ligand>
        <name>ATP</name>
        <dbReference type="ChEBI" id="CHEBI:30616"/>
    </ligand>
</feature>
<reference evidence="7" key="1">
    <citation type="submission" date="2021-01" db="EMBL/GenBank/DDBJ databases">
        <title>Adiantum capillus-veneris genome.</title>
        <authorList>
            <person name="Fang Y."/>
            <person name="Liao Q."/>
        </authorList>
    </citation>
    <scope>NUCLEOTIDE SEQUENCE</scope>
    <source>
        <strain evidence="7">H3</strain>
        <tissue evidence="7">Leaf</tissue>
    </source>
</reference>
<dbReference type="PANTHER" id="PTHR11782:SF3">
    <property type="entry name" value="APYRASE 6-RELATED"/>
    <property type="match status" value="1"/>
</dbReference>
<name>A0A9D4V996_ADICA</name>
<accession>A0A9D4V996</accession>
<comment type="similarity">
    <text evidence="1 5">Belongs to the GDA1/CD39 NTPase family.</text>
</comment>
<protein>
    <recommendedName>
        <fullName evidence="9">Apyrase</fullName>
    </recommendedName>
</protein>
<dbReference type="Pfam" id="PF01150">
    <property type="entry name" value="GDA1_CD39"/>
    <property type="match status" value="1"/>
</dbReference>
<gene>
    <name evidence="7" type="ORF">GOP47_0001660</name>
</gene>
<dbReference type="OrthoDB" id="6372431at2759"/>
<evidence type="ECO:0008006" key="9">
    <source>
        <dbReference type="Google" id="ProtNLM"/>
    </source>
</evidence>
<keyword evidence="6" id="KW-0812">Transmembrane</keyword>
<dbReference type="InterPro" id="IPR000407">
    <property type="entry name" value="GDA1_CD39_NTPase"/>
</dbReference>
<evidence type="ECO:0000256" key="1">
    <source>
        <dbReference type="ARBA" id="ARBA00009283"/>
    </source>
</evidence>
<sequence length="384" mass="42785">MATAGLRRLDVQVQESILESCRVTLRASKFKFRDDWASVITGIDEGVFAWVAANYALGSLGRNMEDTVGVIELGGASAQVTFVPDMPPPPEYLHIFEFGGVTYPLYTHSFLHLGQEAAWDGLVHLLLSGTLKPSFQSVDGVVDPCTPKGFVMTTEELARLSATAVDIDRIKVSSVLSAGNFSECRNVATKFLHIGQDECVYQSCPVGSTFVPKLKGRFFATENFFYTSQFFGLLPKATVVDIQNAGQHFCEEEWSQLQEKHKGIPQEDLLKYCFSSAYIVALLHDSLGLAMGDDRVMFTNQVGKVSLDWALGAMIVKVKEDGLPERPVDMLGDYKTIFSFLFVSCVVGFGVLLFYWWRRPNLKIIYDLEKGKYITTAVRNLNKF</sequence>
<evidence type="ECO:0000256" key="6">
    <source>
        <dbReference type="SAM" id="Phobius"/>
    </source>
</evidence>
<dbReference type="GO" id="GO:0016020">
    <property type="term" value="C:membrane"/>
    <property type="evidence" value="ECO:0007669"/>
    <property type="project" value="TreeGrafter"/>
</dbReference>
<evidence type="ECO:0000256" key="2">
    <source>
        <dbReference type="ARBA" id="ARBA00022801"/>
    </source>
</evidence>
<keyword evidence="6" id="KW-0472">Membrane</keyword>
<dbReference type="Gene3D" id="3.30.420.150">
    <property type="entry name" value="Exopolyphosphatase. Domain 2"/>
    <property type="match status" value="1"/>
</dbReference>
<dbReference type="GO" id="GO:0009134">
    <property type="term" value="P:nucleoside diphosphate catabolic process"/>
    <property type="evidence" value="ECO:0007669"/>
    <property type="project" value="TreeGrafter"/>
</dbReference>
<feature type="active site" description="Proton acceptor" evidence="3">
    <location>
        <position position="45"/>
    </location>
</feature>
<keyword evidence="4" id="KW-0067">ATP-binding</keyword>
<keyword evidence="2 5" id="KW-0378">Hydrolase</keyword>
<evidence type="ECO:0000256" key="3">
    <source>
        <dbReference type="PIRSR" id="PIRSR600407-1"/>
    </source>
</evidence>
<evidence type="ECO:0000313" key="8">
    <source>
        <dbReference type="Proteomes" id="UP000886520"/>
    </source>
</evidence>